<feature type="chain" id="PRO_5046149824" evidence="3">
    <location>
        <begin position="26"/>
        <end position="144"/>
    </location>
</feature>
<feature type="compositionally biased region" description="Low complexity" evidence="1">
    <location>
        <begin position="54"/>
        <end position="65"/>
    </location>
</feature>
<evidence type="ECO:0000256" key="1">
    <source>
        <dbReference type="SAM" id="MobiDB-lite"/>
    </source>
</evidence>
<keyword evidence="2" id="KW-1133">Transmembrane helix</keyword>
<keyword evidence="2" id="KW-0812">Transmembrane</keyword>
<feature type="signal peptide" evidence="3">
    <location>
        <begin position="1"/>
        <end position="25"/>
    </location>
</feature>
<dbReference type="Proteomes" id="UP001519273">
    <property type="component" value="Unassembled WGS sequence"/>
</dbReference>
<feature type="region of interest" description="Disordered" evidence="1">
    <location>
        <begin position="28"/>
        <end position="65"/>
    </location>
</feature>
<comment type="caution">
    <text evidence="4">The sequence shown here is derived from an EMBL/GenBank/DDBJ whole genome shotgun (WGS) entry which is preliminary data.</text>
</comment>
<name>A0ABS4H017_9BACL</name>
<organism evidence="4 5">
    <name type="scientific">Paenibacillus sediminis</name>
    <dbReference type="NCBI Taxonomy" id="664909"/>
    <lineage>
        <taxon>Bacteria</taxon>
        <taxon>Bacillati</taxon>
        <taxon>Bacillota</taxon>
        <taxon>Bacilli</taxon>
        <taxon>Bacillales</taxon>
        <taxon>Paenibacillaceae</taxon>
        <taxon>Paenibacillus</taxon>
    </lineage>
</organism>
<evidence type="ECO:0000313" key="5">
    <source>
        <dbReference type="Proteomes" id="UP001519273"/>
    </source>
</evidence>
<proteinExistence type="predicted"/>
<gene>
    <name evidence="4" type="ORF">J2Z20_000725</name>
</gene>
<evidence type="ECO:0000313" key="4">
    <source>
        <dbReference type="EMBL" id="MBP1935864.1"/>
    </source>
</evidence>
<reference evidence="4 5" key="1">
    <citation type="submission" date="2021-03" db="EMBL/GenBank/DDBJ databases">
        <title>Genomic Encyclopedia of Type Strains, Phase IV (KMG-IV): sequencing the most valuable type-strain genomes for metagenomic binning, comparative biology and taxonomic classification.</title>
        <authorList>
            <person name="Goeker M."/>
        </authorList>
    </citation>
    <scope>NUCLEOTIDE SEQUENCE [LARGE SCALE GENOMIC DNA]</scope>
    <source>
        <strain evidence="4 5">DSM 23491</strain>
    </source>
</reference>
<sequence length="144" mass="15630">MRKLMLIFMAFTLFFAMTVPGTVDAKRGSGGYKSGTKSFTSTPKKATDSHVQKSDSTTSTNKTTGAGTTTSRGFFSGGSFMKGLMIGGIAGLLFGGLFSNLGFMGDILGLFINMIAIYVLFIVIRAVFRAYKNRHKPADSYRRY</sequence>
<accession>A0ABS4H017</accession>
<dbReference type="PANTHER" id="PTHR41542:SF1">
    <property type="entry name" value="BLL5807 PROTEIN"/>
    <property type="match status" value="1"/>
</dbReference>
<feature type="compositionally biased region" description="Polar residues" evidence="1">
    <location>
        <begin position="35"/>
        <end position="44"/>
    </location>
</feature>
<keyword evidence="2" id="KW-0472">Membrane</keyword>
<feature type="transmembrane region" description="Helical" evidence="2">
    <location>
        <begin position="110"/>
        <end position="128"/>
    </location>
</feature>
<dbReference type="RefSeq" id="WP_209845494.1">
    <property type="nucleotide sequence ID" value="NZ_CBCRVE010000001.1"/>
</dbReference>
<feature type="transmembrane region" description="Helical" evidence="2">
    <location>
        <begin position="84"/>
        <end position="103"/>
    </location>
</feature>
<keyword evidence="5" id="KW-1185">Reference proteome</keyword>
<dbReference type="PANTHER" id="PTHR41542">
    <property type="entry name" value="BLL5807 PROTEIN"/>
    <property type="match status" value="1"/>
</dbReference>
<keyword evidence="3" id="KW-0732">Signal</keyword>
<evidence type="ECO:0000256" key="3">
    <source>
        <dbReference type="SAM" id="SignalP"/>
    </source>
</evidence>
<protein>
    <submittedName>
        <fullName evidence="4">Lipid-binding transport protein (Tim44 family)</fullName>
    </submittedName>
</protein>
<dbReference type="EMBL" id="JAGGKP010000001">
    <property type="protein sequence ID" value="MBP1935864.1"/>
    <property type="molecule type" value="Genomic_DNA"/>
</dbReference>
<evidence type="ECO:0000256" key="2">
    <source>
        <dbReference type="SAM" id="Phobius"/>
    </source>
</evidence>